<dbReference type="Gene3D" id="3.30.70.1060">
    <property type="entry name" value="Dimeric alpha+beta barrel"/>
    <property type="match status" value="1"/>
</dbReference>
<reference evidence="3 4" key="1">
    <citation type="journal article" date="2014" name="J. Microbiol.">
        <title>Diaminobutyricibacter tongyongensis gen. nov., sp. nov. and Homoserinibacter gongjuensis gen. nov., sp. nov. belong to the family Microbacteriaceae.</title>
        <authorList>
            <person name="Kim S.J."/>
            <person name="Ahn J.H."/>
            <person name="Weon H.Y."/>
            <person name="Hamada M."/>
            <person name="Suzuki K."/>
            <person name="Kwon S.W."/>
        </authorList>
    </citation>
    <scope>NUCLEOTIDE SEQUENCE [LARGE SCALE GENOMIC DNA]</scope>
    <source>
        <strain evidence="3 4">NBRC 108724</strain>
    </source>
</reference>
<dbReference type="GO" id="GO:0016853">
    <property type="term" value="F:isomerase activity"/>
    <property type="evidence" value="ECO:0007669"/>
    <property type="project" value="UniProtKB-KW"/>
</dbReference>
<keyword evidence="4" id="KW-1185">Reference proteome</keyword>
<organism evidence="3 4">
    <name type="scientific">Leifsonia tongyongensis</name>
    <dbReference type="NCBI Taxonomy" id="1268043"/>
    <lineage>
        <taxon>Bacteria</taxon>
        <taxon>Bacillati</taxon>
        <taxon>Actinomycetota</taxon>
        <taxon>Actinomycetes</taxon>
        <taxon>Micrococcales</taxon>
        <taxon>Microbacteriaceae</taxon>
        <taxon>Leifsonia</taxon>
    </lineage>
</organism>
<keyword evidence="3" id="KW-0413">Isomerase</keyword>
<dbReference type="AlphaFoldDB" id="A0A6L9XSL2"/>
<evidence type="ECO:0000313" key="4">
    <source>
        <dbReference type="Proteomes" id="UP000474967"/>
    </source>
</evidence>
<evidence type="ECO:0000313" key="3">
    <source>
        <dbReference type="EMBL" id="NEN04306.1"/>
    </source>
</evidence>
<gene>
    <name evidence="3" type="ORF">G3T36_00315</name>
</gene>
<proteinExistence type="predicted"/>
<feature type="region of interest" description="Disordered" evidence="1">
    <location>
        <begin position="87"/>
        <end position="110"/>
    </location>
</feature>
<dbReference type="EMBL" id="JAAGWY010000001">
    <property type="protein sequence ID" value="NEN04306.1"/>
    <property type="molecule type" value="Genomic_DNA"/>
</dbReference>
<dbReference type="InterPro" id="IPR011008">
    <property type="entry name" value="Dimeric_a/b-barrel"/>
</dbReference>
<comment type="caution">
    <text evidence="3">The sequence shown here is derived from an EMBL/GenBank/DDBJ whole genome shotgun (WGS) entry which is preliminary data.</text>
</comment>
<dbReference type="RefSeq" id="WP_163287452.1">
    <property type="nucleotide sequence ID" value="NZ_JAAGWY010000001.1"/>
</dbReference>
<dbReference type="Proteomes" id="UP000474967">
    <property type="component" value="Unassembled WGS sequence"/>
</dbReference>
<evidence type="ECO:0000256" key="1">
    <source>
        <dbReference type="SAM" id="MobiDB-lite"/>
    </source>
</evidence>
<accession>A0A6L9XSL2</accession>
<dbReference type="Pfam" id="PF02426">
    <property type="entry name" value="MIase"/>
    <property type="match status" value="1"/>
</dbReference>
<dbReference type="SUPFAM" id="SSF54909">
    <property type="entry name" value="Dimeric alpha+beta barrel"/>
    <property type="match status" value="1"/>
</dbReference>
<feature type="domain" description="Muconolactone isomerase" evidence="2">
    <location>
        <begin position="1"/>
        <end position="93"/>
    </location>
</feature>
<name>A0A6L9XSL2_9MICO</name>
<dbReference type="InterPro" id="IPR026029">
    <property type="entry name" value="MLI_dom"/>
</dbReference>
<sequence length="110" mass="11992">MEFLTTLITNVPPGTAESTVEETKDREAIRAAELAEKGNLLRLWKPPAGPGEWRTLGLWSAGTLADLKEILASLPLHVWMTVEITPLNRHPNDPESGRQGTLAVLPTTKG</sequence>
<protein>
    <submittedName>
        <fullName evidence="3">Muconolactone delta-isomerase</fullName>
    </submittedName>
</protein>
<evidence type="ECO:0000259" key="2">
    <source>
        <dbReference type="Pfam" id="PF02426"/>
    </source>
</evidence>